<feature type="compositionally biased region" description="Polar residues" evidence="5">
    <location>
        <begin position="757"/>
        <end position="768"/>
    </location>
</feature>
<dbReference type="SMART" id="SM00146">
    <property type="entry name" value="PI3Kc"/>
    <property type="match status" value="1"/>
</dbReference>
<feature type="region of interest" description="Disordered" evidence="5">
    <location>
        <begin position="733"/>
        <end position="768"/>
    </location>
</feature>
<dbReference type="GO" id="GO:0046854">
    <property type="term" value="P:phosphatidylinositol phosphate biosynthetic process"/>
    <property type="evidence" value="ECO:0007669"/>
    <property type="project" value="InterPro"/>
</dbReference>
<feature type="compositionally biased region" description="Polar residues" evidence="5">
    <location>
        <begin position="167"/>
        <end position="187"/>
    </location>
</feature>
<protein>
    <recommendedName>
        <fullName evidence="2">1-phosphatidylinositol 4-kinase</fullName>
        <ecNumber evidence="2">2.7.1.67</ecNumber>
    </recommendedName>
</protein>
<evidence type="ECO:0000256" key="5">
    <source>
        <dbReference type="SAM" id="MobiDB-lite"/>
    </source>
</evidence>
<dbReference type="InterPro" id="IPR057754">
    <property type="entry name" value="PI4-kinase_beta/PIK1_cat"/>
</dbReference>
<dbReference type="Gene3D" id="1.10.1070.11">
    <property type="entry name" value="Phosphatidylinositol 3-/4-kinase, catalytic domain"/>
    <property type="match status" value="1"/>
</dbReference>
<accession>A0AAV9ICQ1</accession>
<dbReference type="GO" id="GO:0004430">
    <property type="term" value="F:1-phosphatidylinositol 4-kinase activity"/>
    <property type="evidence" value="ECO:0007669"/>
    <property type="project" value="UniProtKB-EC"/>
</dbReference>
<dbReference type="Gene3D" id="3.30.1010.10">
    <property type="entry name" value="Phosphatidylinositol 3-kinase Catalytic Subunit, Chain A, domain 4"/>
    <property type="match status" value="1"/>
</dbReference>
<proteinExistence type="predicted"/>
<dbReference type="InterPro" id="IPR011009">
    <property type="entry name" value="Kinase-like_dom_sf"/>
</dbReference>
<dbReference type="EMBL" id="JANCYU010000028">
    <property type="protein sequence ID" value="KAK4525137.1"/>
    <property type="molecule type" value="Genomic_DNA"/>
</dbReference>
<reference evidence="7 8" key="1">
    <citation type="submission" date="2022-07" db="EMBL/GenBank/DDBJ databases">
        <title>Genome-wide signatures of adaptation to extreme environments.</title>
        <authorList>
            <person name="Cho C.H."/>
            <person name="Yoon H.S."/>
        </authorList>
    </citation>
    <scope>NUCLEOTIDE SEQUENCE [LARGE SCALE GENOMIC DNA]</scope>
    <source>
        <strain evidence="7 8">108.79 E11</strain>
    </source>
</reference>
<evidence type="ECO:0000256" key="3">
    <source>
        <dbReference type="ARBA" id="ARBA00022679"/>
    </source>
</evidence>
<dbReference type="PANTHER" id="PTHR10048">
    <property type="entry name" value="PHOSPHATIDYLINOSITOL KINASE"/>
    <property type="match status" value="1"/>
</dbReference>
<dbReference type="PROSITE" id="PS00916">
    <property type="entry name" value="PI3_4_KINASE_2"/>
    <property type="match status" value="1"/>
</dbReference>
<feature type="region of interest" description="Disordered" evidence="5">
    <location>
        <begin position="307"/>
        <end position="327"/>
    </location>
</feature>
<evidence type="ECO:0000313" key="7">
    <source>
        <dbReference type="EMBL" id="KAK4525137.1"/>
    </source>
</evidence>
<feature type="region of interest" description="Disordered" evidence="5">
    <location>
        <begin position="620"/>
        <end position="686"/>
    </location>
</feature>
<dbReference type="InterPro" id="IPR000403">
    <property type="entry name" value="PI3/4_kinase_cat_dom"/>
</dbReference>
<feature type="region of interest" description="Disordered" evidence="5">
    <location>
        <begin position="114"/>
        <end position="211"/>
    </location>
</feature>
<dbReference type="FunFam" id="1.10.1070.11:FF:000016">
    <property type="entry name" value="PIK1p Phosphatidylinositol 4-kinase"/>
    <property type="match status" value="1"/>
</dbReference>
<feature type="compositionally biased region" description="Basic and acidic residues" evidence="5">
    <location>
        <begin position="647"/>
        <end position="661"/>
    </location>
</feature>
<dbReference type="Proteomes" id="UP001300502">
    <property type="component" value="Unassembled WGS sequence"/>
</dbReference>
<dbReference type="CDD" id="cd05168">
    <property type="entry name" value="PI4Kc_III_beta"/>
    <property type="match status" value="1"/>
</dbReference>
<sequence>MATTTTTTTEVQPMNRSSENLYNSSDEDQTDQQPSLLFTCLVCGCTNGTNQGGGLTRGRMRRREASAVDLSSWAEPRSSRNAFSLEDALAPVVKAYKNFMERVGGDVTLVASSLDDSESDSAGEQHSSRGQDSGEDNRSESPRQPLKTRSRARENQGTNLRERTDDASLSPTNETTEAVVSSPTNVAASPHPQERGSKARPRHSESERQLSELDPQTALKYRLKALFRRVAHPKDTYLNSSGSAGGQIVDGEFLLLAKVYVVQCEEEELESFAKNDPASLKHLLPFLLNSLLYGTYDIQREYLRPSSLTRNTTSHSGSGNRKSMRNNRKEFSSLNHLRHEMRFLQEARLLKLISNYNVTESYRGTFRLHGKVRKERLKEARERAAARKAQLEDPTGQFGATTLSGSILGERGDMDSLEPFVFKQCMRSVEFALHCFWYFQSSLVTGPAELYSRTLRLLLSVEAAVVHHQIPYNIFLQNTNGEMAESSQAQTCNISTQENNNHRNMPRTGFGNVVDLHESSSHDWWSSRVERSSMFHAEIDFIKGLTDISAQLRKIPRESRQEALRRELEKLNAFLPRNVAIPTESRMHRILRVVPEYSFALSTKERCPFLLVYELEDLGPEGVSSPRKTHHEEDPTSNELWSVEESGQNRHSESDGRRTDSEEGSLSKKFAITKRLGKENSHQVRRTERAAMKKEAVALAAGGAFENEPNRPEESFNFQPNVNTEEQVTGNDDVLEEESRSDITAAQVNSSNNNVNTRSMTTTRENASGGTNMIEVDLQNSTQVSNTPVNNSNLAFHRKREDAPDSSTHAAFGEPFAEKEKRLKETSPFSYLKRWRLGSCIVKAYDQLRQEMFATRLIAEFARIYAAAGLPLWLRPYNIIATSSDSGIIETVRDSSSLDSIKRNTPNFTTLADFFQRKFGERGSPRQRMALRNFVESMAGYSVVQYLLQIKDRHNGNILIDSEGHIIHIDFGFLLSNSPGGNFEFEKSPFKLSAELVQVMGGIHSSAFRQFRKLCVQGFVESCHHRDKIVLMVDMFYAGNENLPCFTSGRDAVIENLRKRFMPGQTRLQRAQRMMRLIDESIDNWHTRWYDRYQRLFTGIH</sequence>
<evidence type="ECO:0000259" key="6">
    <source>
        <dbReference type="PROSITE" id="PS50290"/>
    </source>
</evidence>
<comment type="caution">
    <text evidence="7">The sequence shown here is derived from an EMBL/GenBank/DDBJ whole genome shotgun (WGS) entry which is preliminary data.</text>
</comment>
<dbReference type="GO" id="GO:0005737">
    <property type="term" value="C:cytoplasm"/>
    <property type="evidence" value="ECO:0007669"/>
    <property type="project" value="TreeGrafter"/>
</dbReference>
<dbReference type="PROSITE" id="PS50290">
    <property type="entry name" value="PI3_4_KINASE_3"/>
    <property type="match status" value="1"/>
</dbReference>
<keyword evidence="3" id="KW-0808">Transferase</keyword>
<name>A0AAV9ICQ1_9RHOD</name>
<dbReference type="GO" id="GO:0048015">
    <property type="term" value="P:phosphatidylinositol-mediated signaling"/>
    <property type="evidence" value="ECO:0007669"/>
    <property type="project" value="TreeGrafter"/>
</dbReference>
<feature type="compositionally biased region" description="Basic and acidic residues" evidence="5">
    <location>
        <begin position="192"/>
        <end position="211"/>
    </location>
</feature>
<evidence type="ECO:0000256" key="2">
    <source>
        <dbReference type="ARBA" id="ARBA00012169"/>
    </source>
</evidence>
<keyword evidence="4" id="KW-0418">Kinase</keyword>
<feature type="region of interest" description="Disordered" evidence="5">
    <location>
        <begin position="1"/>
        <end position="30"/>
    </location>
</feature>
<dbReference type="AlphaFoldDB" id="A0AAV9ICQ1"/>
<dbReference type="EC" id="2.7.1.67" evidence="2"/>
<evidence type="ECO:0000313" key="8">
    <source>
        <dbReference type="Proteomes" id="UP001300502"/>
    </source>
</evidence>
<evidence type="ECO:0000256" key="1">
    <source>
        <dbReference type="ARBA" id="ARBA00001686"/>
    </source>
</evidence>
<feature type="compositionally biased region" description="Polar residues" evidence="5">
    <location>
        <begin position="10"/>
        <end position="24"/>
    </location>
</feature>
<feature type="compositionally biased region" description="Polar residues" evidence="5">
    <location>
        <begin position="307"/>
        <end position="321"/>
    </location>
</feature>
<comment type="catalytic activity">
    <reaction evidence="1">
        <text>a 1,2-diacyl-sn-glycero-3-phospho-(1D-myo-inositol) + ATP = a 1,2-diacyl-sn-glycero-3-phospho-(1D-myo-inositol 4-phosphate) + ADP + H(+)</text>
        <dbReference type="Rhea" id="RHEA:19877"/>
        <dbReference type="ChEBI" id="CHEBI:15378"/>
        <dbReference type="ChEBI" id="CHEBI:30616"/>
        <dbReference type="ChEBI" id="CHEBI:57880"/>
        <dbReference type="ChEBI" id="CHEBI:58178"/>
        <dbReference type="ChEBI" id="CHEBI:456216"/>
        <dbReference type="EC" id="2.7.1.67"/>
    </reaction>
</comment>
<dbReference type="Pfam" id="PF00454">
    <property type="entry name" value="PI3_PI4_kinase"/>
    <property type="match status" value="1"/>
</dbReference>
<gene>
    <name evidence="7" type="ORF">GAYE_SCF08G3043</name>
</gene>
<keyword evidence="8" id="KW-1185">Reference proteome</keyword>
<dbReference type="InterPro" id="IPR015433">
    <property type="entry name" value="PI3/4_kinase"/>
</dbReference>
<dbReference type="InterPro" id="IPR018936">
    <property type="entry name" value="PI3/4_kinase_CS"/>
</dbReference>
<organism evidence="7 8">
    <name type="scientific">Galdieria yellowstonensis</name>
    <dbReference type="NCBI Taxonomy" id="3028027"/>
    <lineage>
        <taxon>Eukaryota</taxon>
        <taxon>Rhodophyta</taxon>
        <taxon>Bangiophyceae</taxon>
        <taxon>Galdieriales</taxon>
        <taxon>Galdieriaceae</taxon>
        <taxon>Galdieria</taxon>
    </lineage>
</organism>
<dbReference type="InterPro" id="IPR036940">
    <property type="entry name" value="PI3/4_kinase_cat_sf"/>
</dbReference>
<evidence type="ECO:0000256" key="4">
    <source>
        <dbReference type="ARBA" id="ARBA00022777"/>
    </source>
</evidence>
<feature type="compositionally biased region" description="Polar residues" evidence="5">
    <location>
        <begin position="122"/>
        <end position="131"/>
    </location>
</feature>
<dbReference type="GO" id="GO:0016020">
    <property type="term" value="C:membrane"/>
    <property type="evidence" value="ECO:0007669"/>
    <property type="project" value="TreeGrafter"/>
</dbReference>
<feature type="compositionally biased region" description="Basic and acidic residues" evidence="5">
    <location>
        <begin position="676"/>
        <end position="686"/>
    </location>
</feature>
<dbReference type="PANTHER" id="PTHR10048:SF22">
    <property type="entry name" value="PHOSPHATIDYLINOSITOL 4-KINASE BETA"/>
    <property type="match status" value="1"/>
</dbReference>
<feature type="domain" description="PI3K/PI4K catalytic" evidence="6">
    <location>
        <begin position="814"/>
        <end position="1086"/>
    </location>
</feature>
<dbReference type="SUPFAM" id="SSF56112">
    <property type="entry name" value="Protein kinase-like (PK-like)"/>
    <property type="match status" value="1"/>
</dbReference>